<evidence type="ECO:0000313" key="1">
    <source>
        <dbReference type="EMBL" id="APE45404.1"/>
    </source>
</evidence>
<organism evidence="1 2">
    <name type="scientific">Sulfitobacter alexandrii</name>
    <dbReference type="NCBI Taxonomy" id="1917485"/>
    <lineage>
        <taxon>Bacteria</taxon>
        <taxon>Pseudomonadati</taxon>
        <taxon>Pseudomonadota</taxon>
        <taxon>Alphaproteobacteria</taxon>
        <taxon>Rhodobacterales</taxon>
        <taxon>Roseobacteraceae</taxon>
        <taxon>Sulfitobacter</taxon>
    </lineage>
</organism>
<accession>A0A1J0WM20</accession>
<sequence>MALERDLLAAHAAGDLGALVTLYQRAAAEATAPERAAFYLTHAHVFAMETDHPDAPALRMRLVAQGRESALPPPRPPFR</sequence>
<proteinExistence type="predicted"/>
<dbReference type="STRING" id="1917485.BOO69_09800"/>
<keyword evidence="2" id="KW-1185">Reference proteome</keyword>
<dbReference type="OrthoDB" id="7864216at2"/>
<dbReference type="Proteomes" id="UP000181897">
    <property type="component" value="Chromosome"/>
</dbReference>
<reference evidence="1 2" key="1">
    <citation type="submission" date="2016-11" db="EMBL/GenBank/DDBJ databases">
        <title>Complete genome sequence of Sulfitobacter sp. AM1-D1, a toxic bacteria associated with marine dinoflagellate Alexandrium minutum in East China Sea.</title>
        <authorList>
            <person name="Yang Q."/>
            <person name="Zhang X."/>
            <person name="Tian X."/>
        </authorList>
    </citation>
    <scope>NUCLEOTIDE SEQUENCE [LARGE SCALE GENOMIC DNA]</scope>
    <source>
        <strain evidence="1 2">AM1-D1</strain>
    </source>
</reference>
<dbReference type="EMBL" id="CP018076">
    <property type="protein sequence ID" value="APE45404.1"/>
    <property type="molecule type" value="Genomic_DNA"/>
</dbReference>
<evidence type="ECO:0000313" key="2">
    <source>
        <dbReference type="Proteomes" id="UP000181897"/>
    </source>
</evidence>
<gene>
    <name evidence="1" type="ORF">BOO69_09800</name>
</gene>
<dbReference type="KEGG" id="suam:BOO69_09800"/>
<dbReference type="AlphaFoldDB" id="A0A1J0WM20"/>
<protein>
    <submittedName>
        <fullName evidence="1">Uncharacterized protein</fullName>
    </submittedName>
</protein>
<name>A0A1J0WM20_9RHOB</name>